<keyword evidence="8" id="KW-0969">Cilium</keyword>
<evidence type="ECO:0000259" key="7">
    <source>
        <dbReference type="Pfam" id="PF00460"/>
    </source>
</evidence>
<protein>
    <recommendedName>
        <fullName evidence="3 6">Flagellar basal body rod protein FlgB</fullName>
    </recommendedName>
</protein>
<organism evidence="8 9">
    <name type="scientific">Paraconexibacter antarcticus</name>
    <dbReference type="NCBI Taxonomy" id="2949664"/>
    <lineage>
        <taxon>Bacteria</taxon>
        <taxon>Bacillati</taxon>
        <taxon>Actinomycetota</taxon>
        <taxon>Thermoleophilia</taxon>
        <taxon>Solirubrobacterales</taxon>
        <taxon>Paraconexibacteraceae</taxon>
        <taxon>Paraconexibacter</taxon>
    </lineage>
</organism>
<evidence type="ECO:0000256" key="1">
    <source>
        <dbReference type="ARBA" id="ARBA00004117"/>
    </source>
</evidence>
<gene>
    <name evidence="8" type="primary">flgB</name>
    <name evidence="8" type="ORF">NBH00_00250</name>
</gene>
<keyword evidence="9" id="KW-1185">Reference proteome</keyword>
<comment type="similarity">
    <text evidence="2 6">Belongs to the flagella basal body rod proteins family.</text>
</comment>
<comment type="function">
    <text evidence="5 6">Structural component of flagellum, the bacterial motility apparatus. Part of the rod structure of flagellar basal body.</text>
</comment>
<dbReference type="Proteomes" id="UP001056035">
    <property type="component" value="Chromosome"/>
</dbReference>
<feature type="domain" description="Flagellar basal body rod protein N-terminal" evidence="7">
    <location>
        <begin position="18"/>
        <end position="38"/>
    </location>
</feature>
<accession>A0ABY5DRJ8</accession>
<comment type="subunit">
    <text evidence="6">The basal body constitutes a major portion of the flagellar organelle and consists of a number of rings mounted on a central rod.</text>
</comment>
<dbReference type="PIRSF" id="PIRSF002889">
    <property type="entry name" value="Rod_FlgB"/>
    <property type="match status" value="1"/>
</dbReference>
<dbReference type="Pfam" id="PF00460">
    <property type="entry name" value="Flg_bb_rod"/>
    <property type="match status" value="1"/>
</dbReference>
<dbReference type="RefSeq" id="WP_254571355.1">
    <property type="nucleotide sequence ID" value="NZ_CP098502.1"/>
</dbReference>
<dbReference type="EMBL" id="CP098502">
    <property type="protein sequence ID" value="UTI64656.1"/>
    <property type="molecule type" value="Genomic_DNA"/>
</dbReference>
<evidence type="ECO:0000256" key="3">
    <source>
        <dbReference type="ARBA" id="ARBA00014376"/>
    </source>
</evidence>
<dbReference type="InterPro" id="IPR001444">
    <property type="entry name" value="Flag_bb_rod_N"/>
</dbReference>
<dbReference type="InterPro" id="IPR006300">
    <property type="entry name" value="FlgB"/>
</dbReference>
<keyword evidence="4 6" id="KW-0975">Bacterial flagellum</keyword>
<evidence type="ECO:0000313" key="9">
    <source>
        <dbReference type="Proteomes" id="UP001056035"/>
    </source>
</evidence>
<proteinExistence type="inferred from homology"/>
<evidence type="ECO:0000256" key="2">
    <source>
        <dbReference type="ARBA" id="ARBA00009677"/>
    </source>
</evidence>
<name>A0ABY5DRJ8_9ACTN</name>
<evidence type="ECO:0000313" key="8">
    <source>
        <dbReference type="EMBL" id="UTI64656.1"/>
    </source>
</evidence>
<reference evidence="8 9" key="1">
    <citation type="submission" date="2022-06" db="EMBL/GenBank/DDBJ databases">
        <title>Paraconexibacter antarcticus.</title>
        <authorList>
            <person name="Kim C.S."/>
        </authorList>
    </citation>
    <scope>NUCLEOTIDE SEQUENCE [LARGE SCALE GENOMIC DNA]</scope>
    <source>
        <strain evidence="8 9">02-257</strain>
    </source>
</reference>
<keyword evidence="8" id="KW-0966">Cell projection</keyword>
<sequence>MDLFDPTQLGLAAALRGSAAQQTAIAQNLANANTPGYRRVSVDFQSQLQSLMAAGDRKGLQAFTPQMTVDNAAPVRADGSTVDVEKEAAAQASNGMTYQAIAQVMAARIDIIGSALGVK</sequence>
<evidence type="ECO:0000256" key="5">
    <source>
        <dbReference type="ARBA" id="ARBA00024934"/>
    </source>
</evidence>
<keyword evidence="8" id="KW-0282">Flagellum</keyword>
<evidence type="ECO:0000256" key="4">
    <source>
        <dbReference type="ARBA" id="ARBA00023143"/>
    </source>
</evidence>
<dbReference type="NCBIfam" id="TIGR01396">
    <property type="entry name" value="FlgB"/>
    <property type="match status" value="1"/>
</dbReference>
<evidence type="ECO:0000256" key="6">
    <source>
        <dbReference type="PIRNR" id="PIRNR002889"/>
    </source>
</evidence>
<comment type="subcellular location">
    <subcellularLocation>
        <location evidence="1 6">Bacterial flagellum basal body</location>
    </subcellularLocation>
</comment>